<gene>
    <name evidence="2" type="ORF">CC1G_04685</name>
</gene>
<evidence type="ECO:0000313" key="2">
    <source>
        <dbReference type="EMBL" id="EAU91918.2"/>
    </source>
</evidence>
<feature type="compositionally biased region" description="Low complexity" evidence="1">
    <location>
        <begin position="130"/>
        <end position="140"/>
    </location>
</feature>
<dbReference type="Proteomes" id="UP000001861">
    <property type="component" value="Unassembled WGS sequence"/>
</dbReference>
<feature type="compositionally biased region" description="Basic residues" evidence="1">
    <location>
        <begin position="150"/>
        <end position="160"/>
    </location>
</feature>
<keyword evidence="3" id="KW-1185">Reference proteome</keyword>
<accession>A8N4Y5</accession>
<comment type="caution">
    <text evidence="2">The sequence shown here is derived from an EMBL/GenBank/DDBJ whole genome shotgun (WGS) entry which is preliminary data.</text>
</comment>
<feature type="compositionally biased region" description="Polar residues" evidence="1">
    <location>
        <begin position="408"/>
        <end position="425"/>
    </location>
</feature>
<protein>
    <submittedName>
        <fullName evidence="2">Uncharacterized protein</fullName>
    </submittedName>
</protein>
<dbReference type="RefSeq" id="XP_001829996.2">
    <property type="nucleotide sequence ID" value="XM_001829944.2"/>
</dbReference>
<feature type="compositionally biased region" description="Basic and acidic residues" evidence="1">
    <location>
        <begin position="161"/>
        <end position="171"/>
    </location>
</feature>
<evidence type="ECO:0000256" key="1">
    <source>
        <dbReference type="SAM" id="MobiDB-lite"/>
    </source>
</evidence>
<reference evidence="2 3" key="1">
    <citation type="journal article" date="2010" name="Proc. Natl. Acad. Sci. U.S.A.">
        <title>Insights into evolution of multicellular fungi from the assembled chromosomes of the mushroom Coprinopsis cinerea (Coprinus cinereus).</title>
        <authorList>
            <person name="Stajich J.E."/>
            <person name="Wilke S.K."/>
            <person name="Ahren D."/>
            <person name="Au C.H."/>
            <person name="Birren B.W."/>
            <person name="Borodovsky M."/>
            <person name="Burns C."/>
            <person name="Canback B."/>
            <person name="Casselton L.A."/>
            <person name="Cheng C.K."/>
            <person name="Deng J."/>
            <person name="Dietrich F.S."/>
            <person name="Fargo D.C."/>
            <person name="Farman M.L."/>
            <person name="Gathman A.C."/>
            <person name="Goldberg J."/>
            <person name="Guigo R."/>
            <person name="Hoegger P.J."/>
            <person name="Hooker J.B."/>
            <person name="Huggins A."/>
            <person name="James T.Y."/>
            <person name="Kamada T."/>
            <person name="Kilaru S."/>
            <person name="Kodira C."/>
            <person name="Kues U."/>
            <person name="Kupfer D."/>
            <person name="Kwan H.S."/>
            <person name="Lomsadze A."/>
            <person name="Li W."/>
            <person name="Lilly W.W."/>
            <person name="Ma L.J."/>
            <person name="Mackey A.J."/>
            <person name="Manning G."/>
            <person name="Martin F."/>
            <person name="Muraguchi H."/>
            <person name="Natvig D.O."/>
            <person name="Palmerini H."/>
            <person name="Ramesh M.A."/>
            <person name="Rehmeyer C.J."/>
            <person name="Roe B.A."/>
            <person name="Shenoy N."/>
            <person name="Stanke M."/>
            <person name="Ter-Hovhannisyan V."/>
            <person name="Tunlid A."/>
            <person name="Velagapudi R."/>
            <person name="Vision T.J."/>
            <person name="Zeng Q."/>
            <person name="Zolan M.E."/>
            <person name="Pukkila P.J."/>
        </authorList>
    </citation>
    <scope>NUCLEOTIDE SEQUENCE [LARGE SCALE GENOMIC DNA]</scope>
    <source>
        <strain evidence="3">Okayama-7 / 130 / ATCC MYA-4618 / FGSC 9003</strain>
    </source>
</reference>
<sequence length="624" mass="67501">MAAAGTSKTGRFYNWVRCPLPPLPQFQAIGDNGDLLQGSSSSSSDDGLMLNAEGQRILSAPSLTNTDASAHGRVQTAPYTRGNGRVDPIQAAGNYHCQLSTIEEWFKIQRESRRRKANRSIEMVPTILRTPTTTPSPVSSLKRKTEEPHVKRKRGRPPRPRPHDQLEKRDNPYSLLRSTSPTAFRSLSSVNQSPFLDSGQLANLKMLLNATPSPSSEALDSWATFLGVTKSILVQSISHVLETSRAPRKVRLPPSSPATVSDRSKSRSTSDHSSESEDDEEKDSIYNPSEDEEADADRLSPTPLTLRRRASTKQDERCLSIFREGGESGSGSGSGRPTKRSSKTPVGGGSSSRVDESPVEAEGVQAPWEAWANLPFFAEQPESVAPAQAAADPGPPNIPPPGPANVPTENNRPGSSECPNTHATPSTKLHLDADLVPVGWIGVESLTSLQFDNWDSADGDADVIALGSSSLSHLSTRGRSAPSWTMRDAEASSQSPLIVPTSPEKAHDKMIVDSQRTLPMAEGAMSDEEASQVATMLEEVWYSSSPESPPRKSASNEEQEIQPLEPRSPCTSVLSFGAPLAPARVLQEASASELENYPRSLEELDTLWSRFQTRLVDFSRALGG</sequence>
<feature type="region of interest" description="Disordered" evidence="1">
    <location>
        <begin position="113"/>
        <end position="177"/>
    </location>
</feature>
<dbReference type="KEGG" id="cci:CC1G_04685"/>
<organism evidence="2 3">
    <name type="scientific">Coprinopsis cinerea (strain Okayama-7 / 130 / ATCC MYA-4618 / FGSC 9003)</name>
    <name type="common">Inky cap fungus</name>
    <name type="synonym">Hormographiella aspergillata</name>
    <dbReference type="NCBI Taxonomy" id="240176"/>
    <lineage>
        <taxon>Eukaryota</taxon>
        <taxon>Fungi</taxon>
        <taxon>Dikarya</taxon>
        <taxon>Basidiomycota</taxon>
        <taxon>Agaricomycotina</taxon>
        <taxon>Agaricomycetes</taxon>
        <taxon>Agaricomycetidae</taxon>
        <taxon>Agaricales</taxon>
        <taxon>Agaricineae</taxon>
        <taxon>Psathyrellaceae</taxon>
        <taxon>Coprinopsis</taxon>
    </lineage>
</organism>
<dbReference type="InParanoid" id="A8N4Y5"/>
<feature type="compositionally biased region" description="Basic and acidic residues" evidence="1">
    <location>
        <begin position="262"/>
        <end position="275"/>
    </location>
</feature>
<dbReference type="HOGENOM" id="CLU_438050_0_0_1"/>
<dbReference type="GeneID" id="6006435"/>
<name>A8N4Y5_COPC7</name>
<dbReference type="EMBL" id="AACS02000003">
    <property type="protein sequence ID" value="EAU91918.2"/>
    <property type="molecule type" value="Genomic_DNA"/>
</dbReference>
<proteinExistence type="predicted"/>
<evidence type="ECO:0000313" key="3">
    <source>
        <dbReference type="Proteomes" id="UP000001861"/>
    </source>
</evidence>
<feature type="region of interest" description="Disordered" evidence="1">
    <location>
        <begin position="541"/>
        <end position="570"/>
    </location>
</feature>
<dbReference type="VEuPathDB" id="FungiDB:CC1G_04685"/>
<dbReference type="AlphaFoldDB" id="A8N4Y5"/>
<feature type="compositionally biased region" description="Pro residues" evidence="1">
    <location>
        <begin position="393"/>
        <end position="404"/>
    </location>
</feature>
<feature type="compositionally biased region" description="Low complexity" evidence="1">
    <location>
        <begin position="378"/>
        <end position="392"/>
    </location>
</feature>
<feature type="region of interest" description="Disordered" evidence="1">
    <location>
        <begin position="488"/>
        <end position="507"/>
    </location>
</feature>
<feature type="region of interest" description="Disordered" evidence="1">
    <location>
        <begin position="248"/>
        <end position="425"/>
    </location>
</feature>